<name>A0A8H4RNI0_9HELO</name>
<proteinExistence type="predicted"/>
<organism evidence="1 2">
    <name type="scientific">Cudoniella acicularis</name>
    <dbReference type="NCBI Taxonomy" id="354080"/>
    <lineage>
        <taxon>Eukaryota</taxon>
        <taxon>Fungi</taxon>
        <taxon>Dikarya</taxon>
        <taxon>Ascomycota</taxon>
        <taxon>Pezizomycotina</taxon>
        <taxon>Leotiomycetes</taxon>
        <taxon>Helotiales</taxon>
        <taxon>Tricladiaceae</taxon>
        <taxon>Cudoniella</taxon>
    </lineage>
</organism>
<dbReference type="InterPro" id="IPR023214">
    <property type="entry name" value="HAD_sf"/>
</dbReference>
<dbReference type="SUPFAM" id="SSF56784">
    <property type="entry name" value="HAD-like"/>
    <property type="match status" value="1"/>
</dbReference>
<reference evidence="1 2" key="1">
    <citation type="submission" date="2020-03" db="EMBL/GenBank/DDBJ databases">
        <title>Draft Genome Sequence of Cudoniella acicularis.</title>
        <authorList>
            <person name="Buettner E."/>
            <person name="Kellner H."/>
        </authorList>
    </citation>
    <scope>NUCLEOTIDE SEQUENCE [LARGE SCALE GENOMIC DNA]</scope>
    <source>
        <strain evidence="1 2">DSM 108380</strain>
    </source>
</reference>
<accession>A0A8H4RNI0</accession>
<dbReference type="GO" id="GO:0043874">
    <property type="term" value="F:acireductone synthase activity"/>
    <property type="evidence" value="ECO:0007669"/>
    <property type="project" value="TreeGrafter"/>
</dbReference>
<comment type="caution">
    <text evidence="1">The sequence shown here is derived from an EMBL/GenBank/DDBJ whole genome shotgun (WGS) entry which is preliminary data.</text>
</comment>
<dbReference type="InterPro" id="IPR036412">
    <property type="entry name" value="HAD-like_sf"/>
</dbReference>
<protein>
    <recommendedName>
        <fullName evidence="3">Enolase-phosphatase E1</fullName>
    </recommendedName>
</protein>
<evidence type="ECO:0000313" key="1">
    <source>
        <dbReference type="EMBL" id="KAF4633214.1"/>
    </source>
</evidence>
<dbReference type="AlphaFoldDB" id="A0A8H4RNI0"/>
<dbReference type="Gene3D" id="3.40.50.1000">
    <property type="entry name" value="HAD superfamily/HAD-like"/>
    <property type="match status" value="1"/>
</dbReference>
<dbReference type="Proteomes" id="UP000566819">
    <property type="component" value="Unassembled WGS sequence"/>
</dbReference>
<dbReference type="EMBL" id="JAAMPI010000279">
    <property type="protein sequence ID" value="KAF4633214.1"/>
    <property type="molecule type" value="Genomic_DNA"/>
</dbReference>
<keyword evidence="2" id="KW-1185">Reference proteome</keyword>
<evidence type="ECO:0008006" key="3">
    <source>
        <dbReference type="Google" id="ProtNLM"/>
    </source>
</evidence>
<dbReference type="OrthoDB" id="272500at2759"/>
<dbReference type="GO" id="GO:0019509">
    <property type="term" value="P:L-methionine salvage from methylthioadenosine"/>
    <property type="evidence" value="ECO:0007669"/>
    <property type="project" value="TreeGrafter"/>
</dbReference>
<evidence type="ECO:0000313" key="2">
    <source>
        <dbReference type="Proteomes" id="UP000566819"/>
    </source>
</evidence>
<dbReference type="PANTHER" id="PTHR20371:SF1">
    <property type="entry name" value="ENOLASE-PHOSPHATASE E1"/>
    <property type="match status" value="1"/>
</dbReference>
<dbReference type="PANTHER" id="PTHR20371">
    <property type="entry name" value="ENOLASE-PHOSPHATASE E1"/>
    <property type="match status" value="1"/>
</dbReference>
<gene>
    <name evidence="1" type="ORF">G7Y89_g4908</name>
</gene>
<sequence>MDALQNISIVVLDIEGTVCPISFVKEVLSLSPYPAHRTHHHGVGFSPHLRVHLTRNKERVRFSPPQSQHLQSVSTEHWASPARVIPIKSTSKPFASLVRLCRCKYKCKRAAGWPKESLGVCPQGSAEPAQVLRYVKADCKFPYALQVLPSTLATQWDSPTFSPYRDAFPAEHRSSPEALLSHVKDLMAQDLKIPYLKSLQGYLWLHGYQSGSLRCPLFPDVHPAMVAWHDAGIPIIIYSSGSVPAQKLLFQYTDSPPDPDLRPLISDYFDTVNAGMKQEKKQL</sequence>